<dbReference type="InterPro" id="IPR002182">
    <property type="entry name" value="NB-ARC"/>
</dbReference>
<evidence type="ECO:0000259" key="3">
    <source>
        <dbReference type="Pfam" id="PF00931"/>
    </source>
</evidence>
<keyword evidence="6" id="KW-1185">Reference proteome</keyword>
<dbReference type="InterPro" id="IPR019734">
    <property type="entry name" value="TPR_rpt"/>
</dbReference>
<proteinExistence type="predicted"/>
<feature type="domain" description="NB-ARC" evidence="3">
    <location>
        <begin position="375"/>
        <end position="538"/>
    </location>
</feature>
<comment type="caution">
    <text evidence="5">The sequence shown here is derived from an EMBL/GenBank/DDBJ whole genome shotgun (WGS) entry which is preliminary data.</text>
</comment>
<gene>
    <name evidence="5" type="ORF">AA0119_g5203</name>
</gene>
<dbReference type="Gene3D" id="3.40.50.300">
    <property type="entry name" value="P-loop containing nucleotide triphosphate hydrolases"/>
    <property type="match status" value="1"/>
</dbReference>
<feature type="domain" description="DUF7779" evidence="4">
    <location>
        <begin position="636"/>
        <end position="703"/>
    </location>
</feature>
<evidence type="ECO:0000256" key="1">
    <source>
        <dbReference type="ARBA" id="ARBA00004685"/>
    </source>
</evidence>
<dbReference type="Proteomes" id="UP000293195">
    <property type="component" value="Unassembled WGS sequence"/>
</dbReference>
<dbReference type="SUPFAM" id="SSF52540">
    <property type="entry name" value="P-loop containing nucleoside triphosphate hydrolases"/>
    <property type="match status" value="1"/>
</dbReference>
<dbReference type="Pfam" id="PF00931">
    <property type="entry name" value="NB-ARC"/>
    <property type="match status" value="1"/>
</dbReference>
<evidence type="ECO:0000256" key="2">
    <source>
        <dbReference type="SAM" id="MobiDB-lite"/>
    </source>
</evidence>
<dbReference type="Pfam" id="PF25000">
    <property type="entry name" value="DUF7779"/>
    <property type="match status" value="1"/>
</dbReference>
<dbReference type="SMART" id="SM00028">
    <property type="entry name" value="TPR"/>
    <property type="match status" value="3"/>
</dbReference>
<organism evidence="5 6">
    <name type="scientific">Alternaria tenuissima</name>
    <dbReference type="NCBI Taxonomy" id="119927"/>
    <lineage>
        <taxon>Eukaryota</taxon>
        <taxon>Fungi</taxon>
        <taxon>Dikarya</taxon>
        <taxon>Ascomycota</taxon>
        <taxon>Pezizomycotina</taxon>
        <taxon>Dothideomycetes</taxon>
        <taxon>Pleosporomycetidae</taxon>
        <taxon>Pleosporales</taxon>
        <taxon>Pleosporineae</taxon>
        <taxon>Pleosporaceae</taxon>
        <taxon>Alternaria</taxon>
        <taxon>Alternaria sect. Alternaria</taxon>
        <taxon>Alternaria alternata complex</taxon>
    </lineage>
</organism>
<comment type="pathway">
    <text evidence="1">Mycotoxin biosynthesis.</text>
</comment>
<accession>A0ABY0GBV2</accession>
<dbReference type="InterPro" id="IPR029058">
    <property type="entry name" value="AB_hydrolase_fold"/>
</dbReference>
<dbReference type="Gene3D" id="1.25.40.10">
    <property type="entry name" value="Tetratricopeptide repeat domain"/>
    <property type="match status" value="2"/>
</dbReference>
<dbReference type="SUPFAM" id="SSF53474">
    <property type="entry name" value="alpha/beta-Hydrolases"/>
    <property type="match status" value="1"/>
</dbReference>
<evidence type="ECO:0000313" key="6">
    <source>
        <dbReference type="Proteomes" id="UP000293195"/>
    </source>
</evidence>
<dbReference type="EMBL" id="PDXF01000015">
    <property type="protein sequence ID" value="RYO02620.1"/>
    <property type="molecule type" value="Genomic_DNA"/>
</dbReference>
<dbReference type="InterPro" id="IPR027417">
    <property type="entry name" value="P-loop_NTPase"/>
</dbReference>
<name>A0ABY0GBV2_9PLEO</name>
<sequence length="1166" mass="133504">MEECLLRHLPAAGGTSKHISRPDAHILVIPGIDDERVEEWSKAHGVSLVHDLTGKDNKASNIQITVLEHQLTSSTFKQWSQLDVQAERLLAKAEDFIHTWDPEHRPLLFLCHSLGGLILKRLLVHARRREEGTKLLFDSLAGIVFLGSPHLRDSNKSEWAKVPAILELRMLSLPEDLADVSKLQRLAQWSRDFEHLNLSVRILSTREGRKSRTKKKKKKWWSIVSAGDGTYIMGPDSDLARTNLTGEEVKSVDTDHYGLCALNESNQFRATLIEFCHDSLRLARDRFNVSSSIIQSPALEGAPKADTFNVLDGESTGASIRQTSLPNYAQATFDPSYGQSRRPRDETLIHFELKLPCYLLDDAVTVRDFFGREDVLGEIDEHLLVQEGQDIMPELRTVAISGMGGIGKTSIAYKFVKSRQNKFDAIFWLNADTAGKLASSFGEMALGLGLQKPEEDRDWVMSKNLVLQWLENPVKTYGYQTTATLPKARWLLVLDNVDDFGVMEGFWPPRGTGSILMTSRAPHVGKLTSYSDADHETSTYRIALEPFTEEEGQRFLHKLMNRKRTHDSEQAARKLARRIQGYPLFLTQFAGMMSDGLSSFNDLLKMYNEELHHHKLHGERQEIRNSKYPHTTATVWMLDKLDAAPRMVMNVLSFLDPDHIQEEILTEGAAKIKARDYPKTWNDYFAARQALWRRSLLRTAENRSKQEKDEVLTNDSASEEDIGSVTGSKEGIIEQVKSQLSVHRVVQDASRSQMTREQLREAFDTAVGLLLTRWNRNERLWHYDRKDWPRAEHLYPHVVQMRYHYVQLELESQRTIASVDFVRLLDCAAWFNHERGRSQEAKELLTTAFTVCKEYLDCNESLMFEIHTSLGCVATEVNDPETCYEHYKSLLRMTEEKYSDPQSEADFDALMVANNEMGIAEMMMGQTCRAKELFEIALDQASRFRDASETAKSIYLLASANLGLAQWTDGQYEEAWHTLLQAWNYHEELTRAGENTSFAQVAPTYSRDYANSRRPGRIAHAIGNVKDSQNCEDKSDNGKEALGWYKQAYEHYEKTIGKYHHRSADVCHKLAMKYIELGDFNQARDCISQALKVFKTRDYYRPERARTKNLESILARREGNIEQADKIHEEAKKLYWKHMDEAKKGKLKSKSPKEADFDSSVAFWSR</sequence>
<dbReference type="Pfam" id="PF13424">
    <property type="entry name" value="TPR_12"/>
    <property type="match status" value="1"/>
</dbReference>
<dbReference type="InterPro" id="IPR056681">
    <property type="entry name" value="DUF7779"/>
</dbReference>
<protein>
    <recommendedName>
        <fullName evidence="7">NB-ARC domain-containing protein</fullName>
    </recommendedName>
</protein>
<dbReference type="PRINTS" id="PR00364">
    <property type="entry name" value="DISEASERSIST"/>
</dbReference>
<dbReference type="PANTHER" id="PTHR35205">
    <property type="entry name" value="NB-ARC AND TPR DOMAIN PROTEIN"/>
    <property type="match status" value="1"/>
</dbReference>
<dbReference type="SUPFAM" id="SSF48452">
    <property type="entry name" value="TPR-like"/>
    <property type="match status" value="1"/>
</dbReference>
<evidence type="ECO:0008006" key="7">
    <source>
        <dbReference type="Google" id="ProtNLM"/>
    </source>
</evidence>
<evidence type="ECO:0000259" key="4">
    <source>
        <dbReference type="Pfam" id="PF25000"/>
    </source>
</evidence>
<dbReference type="PANTHER" id="PTHR35205:SF1">
    <property type="entry name" value="ZU5 DOMAIN-CONTAINING PROTEIN"/>
    <property type="match status" value="1"/>
</dbReference>
<feature type="region of interest" description="Disordered" evidence="2">
    <location>
        <begin position="1143"/>
        <end position="1166"/>
    </location>
</feature>
<dbReference type="InterPro" id="IPR011990">
    <property type="entry name" value="TPR-like_helical_dom_sf"/>
</dbReference>
<feature type="region of interest" description="Disordered" evidence="2">
    <location>
        <begin position="703"/>
        <end position="724"/>
    </location>
</feature>
<reference evidence="6" key="1">
    <citation type="journal article" date="2019" name="bioRxiv">
        <title>Genomics, evolutionary history and diagnostics of the Alternaria alternata species group including apple and Asian pear pathotypes.</title>
        <authorList>
            <person name="Armitage A.D."/>
            <person name="Cockerton H.M."/>
            <person name="Sreenivasaprasad S."/>
            <person name="Woodhall J.W."/>
            <person name="Lane C.R."/>
            <person name="Harrison R.J."/>
            <person name="Clarkson J.P."/>
        </authorList>
    </citation>
    <scope>NUCLEOTIDE SEQUENCE [LARGE SCALE GENOMIC DNA]</scope>
    <source>
        <strain evidence="6">FERA 635</strain>
    </source>
</reference>
<evidence type="ECO:0000313" key="5">
    <source>
        <dbReference type="EMBL" id="RYO02620.1"/>
    </source>
</evidence>